<dbReference type="InterPro" id="IPR010559">
    <property type="entry name" value="Sig_transdc_His_kin_internal"/>
</dbReference>
<evidence type="ECO:0000256" key="9">
    <source>
        <dbReference type="SAM" id="Phobius"/>
    </source>
</evidence>
<dbReference type="PROSITE" id="PS50885">
    <property type="entry name" value="HAMP"/>
    <property type="match status" value="1"/>
</dbReference>
<evidence type="ECO:0000259" key="10">
    <source>
        <dbReference type="PROSITE" id="PS50885"/>
    </source>
</evidence>
<keyword evidence="8 9" id="KW-0472">Membrane</keyword>
<dbReference type="Gene3D" id="1.10.8.500">
    <property type="entry name" value="HAMP domain in histidine kinase"/>
    <property type="match status" value="1"/>
</dbReference>
<comment type="subcellular location">
    <subcellularLocation>
        <location evidence="1">Cell membrane</location>
        <topology evidence="1">Multi-pass membrane protein</topology>
    </subcellularLocation>
</comment>
<evidence type="ECO:0000256" key="3">
    <source>
        <dbReference type="ARBA" id="ARBA00022553"/>
    </source>
</evidence>
<dbReference type="SMART" id="SM00304">
    <property type="entry name" value="HAMP"/>
    <property type="match status" value="1"/>
</dbReference>
<dbReference type="PANTHER" id="PTHR34220:SF7">
    <property type="entry name" value="SENSOR HISTIDINE KINASE YPDA"/>
    <property type="match status" value="1"/>
</dbReference>
<evidence type="ECO:0000256" key="8">
    <source>
        <dbReference type="ARBA" id="ARBA00023136"/>
    </source>
</evidence>
<dbReference type="Pfam" id="PF02518">
    <property type="entry name" value="HATPase_c"/>
    <property type="match status" value="1"/>
</dbReference>
<dbReference type="RefSeq" id="WP_208846271.1">
    <property type="nucleotide sequence ID" value="NZ_JAGGDJ010000002.1"/>
</dbReference>
<organism evidence="11 12">
    <name type="scientific">Paenibacillus artemisiicola</name>
    <dbReference type="NCBI Taxonomy" id="1172618"/>
    <lineage>
        <taxon>Bacteria</taxon>
        <taxon>Bacillati</taxon>
        <taxon>Bacillota</taxon>
        <taxon>Bacilli</taxon>
        <taxon>Bacillales</taxon>
        <taxon>Paenibacillaceae</taxon>
        <taxon>Paenibacillus</taxon>
    </lineage>
</organism>
<dbReference type="EMBL" id="JAGGDJ010000002">
    <property type="protein sequence ID" value="MBO7743220.1"/>
    <property type="molecule type" value="Genomic_DNA"/>
</dbReference>
<dbReference type="GO" id="GO:0016301">
    <property type="term" value="F:kinase activity"/>
    <property type="evidence" value="ECO:0007669"/>
    <property type="project" value="UniProtKB-KW"/>
</dbReference>
<dbReference type="CDD" id="cd06225">
    <property type="entry name" value="HAMP"/>
    <property type="match status" value="1"/>
</dbReference>
<dbReference type="InterPro" id="IPR003594">
    <property type="entry name" value="HATPase_dom"/>
</dbReference>
<evidence type="ECO:0000313" key="12">
    <source>
        <dbReference type="Proteomes" id="UP000670947"/>
    </source>
</evidence>
<dbReference type="InterPro" id="IPR033479">
    <property type="entry name" value="dCache_1"/>
</dbReference>
<keyword evidence="5 9" id="KW-0812">Transmembrane</keyword>
<protein>
    <submittedName>
        <fullName evidence="11">Sensor histidine kinase</fullName>
    </submittedName>
</protein>
<keyword evidence="12" id="KW-1185">Reference proteome</keyword>
<evidence type="ECO:0000256" key="7">
    <source>
        <dbReference type="ARBA" id="ARBA00022989"/>
    </source>
</evidence>
<name>A0ABS3W4I3_9BACL</name>
<accession>A0ABS3W4I3</accession>
<keyword evidence="7 9" id="KW-1133">Transmembrane helix</keyword>
<evidence type="ECO:0000256" key="5">
    <source>
        <dbReference type="ARBA" id="ARBA00022692"/>
    </source>
</evidence>
<evidence type="ECO:0000256" key="2">
    <source>
        <dbReference type="ARBA" id="ARBA00022475"/>
    </source>
</evidence>
<keyword evidence="4" id="KW-0808">Transferase</keyword>
<evidence type="ECO:0000256" key="1">
    <source>
        <dbReference type="ARBA" id="ARBA00004651"/>
    </source>
</evidence>
<dbReference type="InterPro" id="IPR003660">
    <property type="entry name" value="HAMP_dom"/>
</dbReference>
<dbReference type="Proteomes" id="UP000670947">
    <property type="component" value="Unassembled WGS sequence"/>
</dbReference>
<sequence length="622" mass="69101">MRRPLERYLIRPFLDMRLRNKLFVALGLASVAPLLFFAVYSYETMKNELSRQVYASMATTTDQIGANLKMKLDSYSKVSSSLYLDRRLRDFLSADYTDSSAYIDGYDYLDGVFRNMLVTNSDITSISVYLDNPTLPVDEVYVRRASAADRLTPWYEAAGKAYGNVTFTAMPATNPTDQQVTQGVEERKPSRIVLARLLDNDSLNYPYGILTMDIPESDLYALMAKENRNKDLFIVSDKGVIISARDKAKLNRPLAAFVKGADASGGRTGSFLGQYGGERVYVVYNVIENGWKVVSIVSYDSLLSNVKLAFSRLFTIAIVCILIAIILIYIAARMFTKRIEKLLQITRRIEREDFDVTAGSVSQDEVGRLMFAMTKMAGRMKALINEVYKKEIAKKEAEMNMLQAQINPHFLYNTLASISALAMRSGDERIQSMVTHLAKFYRISLNKGKTIVSLGEELRLTNSYIAIQQLRFNGLLHLHDDIDEAALPYPVVKLVLQPFIENAINHAIWDDDAGLNIILKARIEDVTLVLEVIDDGMGMRPETLQRLIAGMAGDAGGAASETAAGAAGLPGDPGGAASGGYGIRNVDRRIRMTFGDAYGVRIYSWLGIGTTVQLRMPLSGPL</sequence>
<dbReference type="SUPFAM" id="SSF158472">
    <property type="entry name" value="HAMP domain-like"/>
    <property type="match status" value="1"/>
</dbReference>
<dbReference type="Pfam" id="PF00672">
    <property type="entry name" value="HAMP"/>
    <property type="match status" value="1"/>
</dbReference>
<feature type="transmembrane region" description="Helical" evidence="9">
    <location>
        <begin position="313"/>
        <end position="332"/>
    </location>
</feature>
<evidence type="ECO:0000313" key="11">
    <source>
        <dbReference type="EMBL" id="MBO7743220.1"/>
    </source>
</evidence>
<feature type="transmembrane region" description="Helical" evidence="9">
    <location>
        <begin position="21"/>
        <end position="42"/>
    </location>
</feature>
<reference evidence="11 12" key="1">
    <citation type="submission" date="2021-03" db="EMBL/GenBank/DDBJ databases">
        <title>Paenibacillus artemisicola MWE-103 whole genome sequence.</title>
        <authorList>
            <person name="Ham Y.J."/>
        </authorList>
    </citation>
    <scope>NUCLEOTIDE SEQUENCE [LARGE SCALE GENOMIC DNA]</scope>
    <source>
        <strain evidence="11 12">MWE-103</strain>
    </source>
</reference>
<dbReference type="Pfam" id="PF02743">
    <property type="entry name" value="dCache_1"/>
    <property type="match status" value="1"/>
</dbReference>
<feature type="domain" description="HAMP" evidence="10">
    <location>
        <begin position="333"/>
        <end position="385"/>
    </location>
</feature>
<dbReference type="InterPro" id="IPR050640">
    <property type="entry name" value="Bact_2-comp_sensor_kinase"/>
</dbReference>
<dbReference type="InterPro" id="IPR036890">
    <property type="entry name" value="HATPase_C_sf"/>
</dbReference>
<dbReference type="PANTHER" id="PTHR34220">
    <property type="entry name" value="SENSOR HISTIDINE KINASE YPDA"/>
    <property type="match status" value="1"/>
</dbReference>
<keyword evidence="2" id="KW-1003">Cell membrane</keyword>
<gene>
    <name evidence="11" type="ORF">I8J29_03370</name>
</gene>
<keyword evidence="6 11" id="KW-0418">Kinase</keyword>
<dbReference type="Pfam" id="PF06580">
    <property type="entry name" value="His_kinase"/>
    <property type="match status" value="1"/>
</dbReference>
<evidence type="ECO:0000256" key="6">
    <source>
        <dbReference type="ARBA" id="ARBA00022777"/>
    </source>
</evidence>
<keyword evidence="3" id="KW-0597">Phosphoprotein</keyword>
<dbReference type="Gene3D" id="3.30.565.10">
    <property type="entry name" value="Histidine kinase-like ATPase, C-terminal domain"/>
    <property type="match status" value="1"/>
</dbReference>
<comment type="caution">
    <text evidence="11">The sequence shown here is derived from an EMBL/GenBank/DDBJ whole genome shotgun (WGS) entry which is preliminary data.</text>
</comment>
<dbReference type="SUPFAM" id="SSF55874">
    <property type="entry name" value="ATPase domain of HSP90 chaperone/DNA topoisomerase II/histidine kinase"/>
    <property type="match status" value="1"/>
</dbReference>
<proteinExistence type="predicted"/>
<evidence type="ECO:0000256" key="4">
    <source>
        <dbReference type="ARBA" id="ARBA00022679"/>
    </source>
</evidence>
<dbReference type="Gene3D" id="3.30.450.20">
    <property type="entry name" value="PAS domain"/>
    <property type="match status" value="1"/>
</dbReference>